<dbReference type="HOGENOM" id="CLU_069356_17_3_6"/>
<dbReference type="KEGG" id="psd:DSC_01800"/>
<dbReference type="PROSITE" id="PS50977">
    <property type="entry name" value="HTH_TETR_2"/>
    <property type="match status" value="1"/>
</dbReference>
<keyword evidence="3" id="KW-0804">Transcription</keyword>
<dbReference type="InterPro" id="IPR001647">
    <property type="entry name" value="HTH_TetR"/>
</dbReference>
<dbReference type="PANTHER" id="PTHR30055:SF234">
    <property type="entry name" value="HTH-TYPE TRANSCRIPTIONAL REGULATOR BETI"/>
    <property type="match status" value="1"/>
</dbReference>
<feature type="DNA-binding region" description="H-T-H motif" evidence="4">
    <location>
        <begin position="19"/>
        <end position="38"/>
    </location>
</feature>
<name>G7UUC4_PSEUP</name>
<dbReference type="SUPFAM" id="SSF46689">
    <property type="entry name" value="Homeodomain-like"/>
    <property type="match status" value="1"/>
</dbReference>
<sequence length="175" mass="19183">MLLLQAAEKVFTEHGVQAPLEAVSRQAGVGRATLFRNFPDRQSLVIALLERGLDNVAAEAARLEGTPDALVHLLHHVLERVMVRAPLVEYWQTVGRGQPQIEAAVLRLLSIFEPLVRRAVAEGRCRPDLGPGDILLLLPLFGAGAAPLGQRMALADRIWEFAMDIVQPATPPPRR</sequence>
<feature type="domain" description="HTH tetR-type" evidence="5">
    <location>
        <begin position="1"/>
        <end position="56"/>
    </location>
</feature>
<dbReference type="InterPro" id="IPR009057">
    <property type="entry name" value="Homeodomain-like_sf"/>
</dbReference>
<evidence type="ECO:0000256" key="1">
    <source>
        <dbReference type="ARBA" id="ARBA00023015"/>
    </source>
</evidence>
<proteinExistence type="predicted"/>
<dbReference type="Gene3D" id="1.10.357.10">
    <property type="entry name" value="Tetracycline Repressor, domain 2"/>
    <property type="match status" value="1"/>
</dbReference>
<evidence type="ECO:0000256" key="3">
    <source>
        <dbReference type="ARBA" id="ARBA00023163"/>
    </source>
</evidence>
<dbReference type="GO" id="GO:0000976">
    <property type="term" value="F:transcription cis-regulatory region binding"/>
    <property type="evidence" value="ECO:0007669"/>
    <property type="project" value="TreeGrafter"/>
</dbReference>
<keyword evidence="2 4" id="KW-0238">DNA-binding</keyword>
<dbReference type="PRINTS" id="PR00455">
    <property type="entry name" value="HTHTETR"/>
</dbReference>
<dbReference type="AlphaFoldDB" id="G7UUC4"/>
<organism evidence="6 7">
    <name type="scientific">Pseudoxanthomonas spadix (strain BD-a59)</name>
    <dbReference type="NCBI Taxonomy" id="1045855"/>
    <lineage>
        <taxon>Bacteria</taxon>
        <taxon>Pseudomonadati</taxon>
        <taxon>Pseudomonadota</taxon>
        <taxon>Gammaproteobacteria</taxon>
        <taxon>Lysobacterales</taxon>
        <taxon>Lysobacteraceae</taxon>
        <taxon>Pseudoxanthomonas</taxon>
    </lineage>
</organism>
<evidence type="ECO:0000259" key="5">
    <source>
        <dbReference type="PROSITE" id="PS50977"/>
    </source>
</evidence>
<evidence type="ECO:0000313" key="7">
    <source>
        <dbReference type="Proteomes" id="UP000005870"/>
    </source>
</evidence>
<dbReference type="OrthoDB" id="63332at2"/>
<dbReference type="Pfam" id="PF00440">
    <property type="entry name" value="TetR_N"/>
    <property type="match status" value="1"/>
</dbReference>
<dbReference type="SUPFAM" id="SSF48498">
    <property type="entry name" value="Tetracyclin repressor-like, C-terminal domain"/>
    <property type="match status" value="1"/>
</dbReference>
<dbReference type="GO" id="GO:0003700">
    <property type="term" value="F:DNA-binding transcription factor activity"/>
    <property type="evidence" value="ECO:0007669"/>
    <property type="project" value="TreeGrafter"/>
</dbReference>
<keyword evidence="1" id="KW-0805">Transcription regulation</keyword>
<evidence type="ECO:0000256" key="4">
    <source>
        <dbReference type="PROSITE-ProRule" id="PRU00335"/>
    </source>
</evidence>
<dbReference type="STRING" id="1045855.DSC_01800"/>
<evidence type="ECO:0000313" key="6">
    <source>
        <dbReference type="EMBL" id="AER55013.1"/>
    </source>
</evidence>
<dbReference type="EMBL" id="CP003093">
    <property type="protein sequence ID" value="AER55013.1"/>
    <property type="molecule type" value="Genomic_DNA"/>
</dbReference>
<dbReference type="PANTHER" id="PTHR30055">
    <property type="entry name" value="HTH-TYPE TRANSCRIPTIONAL REGULATOR RUTR"/>
    <property type="match status" value="1"/>
</dbReference>
<gene>
    <name evidence="6" type="ordered locus">DSC_01800</name>
</gene>
<protein>
    <submittedName>
        <fullName evidence="6">TetR/AcrR family transcriptional regulator</fullName>
    </submittedName>
</protein>
<dbReference type="InterPro" id="IPR050109">
    <property type="entry name" value="HTH-type_TetR-like_transc_reg"/>
</dbReference>
<evidence type="ECO:0000256" key="2">
    <source>
        <dbReference type="ARBA" id="ARBA00023125"/>
    </source>
</evidence>
<keyword evidence="7" id="KW-1185">Reference proteome</keyword>
<dbReference type="InterPro" id="IPR036271">
    <property type="entry name" value="Tet_transcr_reg_TetR-rel_C_sf"/>
</dbReference>
<dbReference type="Proteomes" id="UP000005870">
    <property type="component" value="Chromosome"/>
</dbReference>
<dbReference type="eggNOG" id="COG1309">
    <property type="taxonomic scope" value="Bacteria"/>
</dbReference>
<reference evidence="6 7" key="1">
    <citation type="journal article" date="2012" name="J. Bacteriol.">
        <title>Complete Genome Sequence of the BTEX-Degrading Bacterium Pseudoxanthomonas spadix BD-a59.</title>
        <authorList>
            <person name="Lee S.H."/>
            <person name="Jin H.M."/>
            <person name="Lee H.J."/>
            <person name="Kim J.M."/>
            <person name="Jeon C.O."/>
        </authorList>
    </citation>
    <scope>NUCLEOTIDE SEQUENCE [LARGE SCALE GENOMIC DNA]</scope>
    <source>
        <strain evidence="6 7">BD-a59</strain>
    </source>
</reference>
<accession>G7UUC4</accession>